<dbReference type="CDD" id="cd00707">
    <property type="entry name" value="Pancreat_lipase_like"/>
    <property type="match status" value="1"/>
</dbReference>
<dbReference type="CTD" id="6755147"/>
<dbReference type="InterPro" id="IPR013818">
    <property type="entry name" value="Lipase"/>
</dbReference>
<dbReference type="InterPro" id="IPR001024">
    <property type="entry name" value="PLAT/LH2_dom"/>
</dbReference>
<dbReference type="PhylomeDB" id="B3S1S4"/>
<dbReference type="FunFam" id="3.40.50.1820:FF:000033">
    <property type="entry name" value="Pancreatic triacylglycerol lipase"/>
    <property type="match status" value="1"/>
</dbReference>
<dbReference type="HOGENOM" id="CLU_027171_0_2_1"/>
<dbReference type="InterPro" id="IPR036392">
    <property type="entry name" value="PLAT/LH2_dom_sf"/>
</dbReference>
<evidence type="ECO:0000313" key="11">
    <source>
        <dbReference type="Proteomes" id="UP000009022"/>
    </source>
</evidence>
<dbReference type="PRINTS" id="PR00821">
    <property type="entry name" value="TAGLIPASE"/>
</dbReference>
<dbReference type="KEGG" id="tad:TRIADDRAFT_64060"/>
<feature type="binding site" evidence="5">
    <location>
        <position position="219"/>
    </location>
    <ligand>
        <name>Ca(2+)</name>
        <dbReference type="ChEBI" id="CHEBI:29108"/>
    </ligand>
</feature>
<dbReference type="GO" id="GO:0052689">
    <property type="term" value="F:carboxylic ester hydrolase activity"/>
    <property type="evidence" value="ECO:0007669"/>
    <property type="project" value="InterPro"/>
</dbReference>
<keyword evidence="8" id="KW-0732">Signal</keyword>
<keyword evidence="11" id="KW-1185">Reference proteome</keyword>
<feature type="active site" description="Nucleophile" evidence="4">
    <location>
        <position position="177"/>
    </location>
</feature>
<dbReference type="PROSITE" id="PS50095">
    <property type="entry name" value="PLAT"/>
    <property type="match status" value="1"/>
</dbReference>
<dbReference type="PIRSF" id="PIRSF000865">
    <property type="entry name" value="Lipoprotein_lipase_LIPH"/>
    <property type="match status" value="1"/>
</dbReference>
<dbReference type="PANTHER" id="PTHR11610:SF178">
    <property type="entry name" value="LIPASE MEMBER H-A-LIKE PROTEIN"/>
    <property type="match status" value="1"/>
</dbReference>
<dbReference type="GO" id="GO:0016042">
    <property type="term" value="P:lipid catabolic process"/>
    <property type="evidence" value="ECO:0000318"/>
    <property type="project" value="GO_Central"/>
</dbReference>
<protein>
    <recommendedName>
        <fullName evidence="9">PLAT domain-containing protein</fullName>
    </recommendedName>
</protein>
<reference evidence="10 11" key="1">
    <citation type="journal article" date="2008" name="Nature">
        <title>The Trichoplax genome and the nature of placozoans.</title>
        <authorList>
            <person name="Srivastava M."/>
            <person name="Begovic E."/>
            <person name="Chapman J."/>
            <person name="Putnam N.H."/>
            <person name="Hellsten U."/>
            <person name="Kawashima T."/>
            <person name="Kuo A."/>
            <person name="Mitros T."/>
            <person name="Salamov A."/>
            <person name="Carpenter M.L."/>
            <person name="Signorovitch A.Y."/>
            <person name="Moreno M.A."/>
            <person name="Kamm K."/>
            <person name="Grimwood J."/>
            <person name="Schmutz J."/>
            <person name="Shapiro H."/>
            <person name="Grigoriev I.V."/>
            <person name="Buss L.W."/>
            <person name="Schierwater B."/>
            <person name="Dellaporta S.L."/>
            <person name="Rokhsar D.S."/>
        </authorList>
    </citation>
    <scope>NUCLEOTIDE SEQUENCE [LARGE SCALE GENOMIC DNA]</scope>
    <source>
        <strain evidence="10 11">Grell-BS-1999</strain>
    </source>
</reference>
<dbReference type="AlphaFoldDB" id="B3S1S4"/>
<comment type="subcellular location">
    <subcellularLocation>
        <location evidence="1">Secreted</location>
    </subcellularLocation>
</comment>
<keyword evidence="5" id="KW-0106">Calcium</keyword>
<dbReference type="SUPFAM" id="SSF53474">
    <property type="entry name" value="alpha/beta-Hydrolases"/>
    <property type="match status" value="1"/>
</dbReference>
<feature type="domain" description="PLAT" evidence="9">
    <location>
        <begin position="362"/>
        <end position="474"/>
    </location>
</feature>
<evidence type="ECO:0000256" key="4">
    <source>
        <dbReference type="PIRSR" id="PIRSR000865-1"/>
    </source>
</evidence>
<dbReference type="InterPro" id="IPR016272">
    <property type="entry name" value="Lipase_LIPH"/>
</dbReference>
<proteinExistence type="inferred from homology"/>
<evidence type="ECO:0000313" key="10">
    <source>
        <dbReference type="EMBL" id="EDV23024.1"/>
    </source>
</evidence>
<dbReference type="InterPro" id="IPR033906">
    <property type="entry name" value="Lipase_N"/>
</dbReference>
<dbReference type="GO" id="GO:0016298">
    <property type="term" value="F:lipase activity"/>
    <property type="evidence" value="ECO:0000318"/>
    <property type="project" value="GO_Central"/>
</dbReference>
<feature type="binding site" evidence="5">
    <location>
        <position position="216"/>
    </location>
    <ligand>
        <name>Ca(2+)</name>
        <dbReference type="ChEBI" id="CHEBI:29108"/>
    </ligand>
</feature>
<accession>B3S1S4</accession>
<evidence type="ECO:0000256" key="8">
    <source>
        <dbReference type="SAM" id="SignalP"/>
    </source>
</evidence>
<comment type="similarity">
    <text evidence="2 7">Belongs to the AB hydrolase superfamily. Lipase family.</text>
</comment>
<sequence length="475" mass="51248">MAKAAIYLAIVAFATVTAIKIEPRGSSVCDPDPKLGCYSNDPPFDRFLIPLPQSSTDIGTKFRLFVRGGVGYDYLDYNSPSSISSSWFNGNKDTKIICHGFLNDGDTKWMHNMKDAFLANDDVNVIIVDWGGDELLTGSQTGYLTATANTRVVGDQIGELIKALPTQRSRVHIVGHSLGAHIAGYAGVRASGTGRISGLDPADPNFQGQANAVKLDKSDALFVDVIHTDADTFTLADGLGTSDRSGHIDFWPNGGKSQPGCGLLKHATTKGIDLSEAKEIQPRGGIGCDHNRVPALYTESITSTCDFLGYPCANYDDFKNGKCMSCGGKCASMGYKAGLYKNINFAQQLYLNTNSGSKYCTNSYMVKVKTGDVSYAGTGADVYIRIYGSAGISHDTKLSGDFERNDEDVTIINSDTYLGNIYRIAIWHDDSGLLSGWYLQSVVVQGGGSSSYLFCYRGWLEDSPNTKYLTPVSSC</sequence>
<feature type="active site" description="Charge relay system" evidence="4">
    <location>
        <position position="290"/>
    </location>
</feature>
<evidence type="ECO:0000256" key="5">
    <source>
        <dbReference type="PIRSR" id="PIRSR000865-2"/>
    </source>
</evidence>
<dbReference type="SUPFAM" id="SSF49723">
    <property type="entry name" value="Lipase/lipooxygenase domain (PLAT/LH2 domain)"/>
    <property type="match status" value="1"/>
</dbReference>
<dbReference type="GO" id="GO:0005615">
    <property type="term" value="C:extracellular space"/>
    <property type="evidence" value="ECO:0000318"/>
    <property type="project" value="GO_Central"/>
</dbReference>
<dbReference type="OMA" id="WESINTP"/>
<dbReference type="RefSeq" id="XP_002113934.1">
    <property type="nucleotide sequence ID" value="XM_002113898.1"/>
</dbReference>
<dbReference type="SMART" id="SM00308">
    <property type="entry name" value="LH2"/>
    <property type="match status" value="1"/>
</dbReference>
<evidence type="ECO:0000259" key="9">
    <source>
        <dbReference type="PROSITE" id="PS50095"/>
    </source>
</evidence>
<evidence type="ECO:0000256" key="7">
    <source>
        <dbReference type="RuleBase" id="RU004262"/>
    </source>
</evidence>
<dbReference type="Gene3D" id="3.40.50.1820">
    <property type="entry name" value="alpha/beta hydrolase"/>
    <property type="match status" value="1"/>
</dbReference>
<dbReference type="Proteomes" id="UP000009022">
    <property type="component" value="Unassembled WGS sequence"/>
</dbReference>
<dbReference type="Pfam" id="PF01477">
    <property type="entry name" value="PLAT"/>
    <property type="match status" value="1"/>
</dbReference>
<gene>
    <name evidence="10" type="ORF">TRIADDRAFT_64060</name>
</gene>
<dbReference type="GeneID" id="6755147"/>
<dbReference type="EMBL" id="DS985247">
    <property type="protein sequence ID" value="EDV23024.1"/>
    <property type="molecule type" value="Genomic_DNA"/>
</dbReference>
<comment type="caution">
    <text evidence="6">Lacks conserved residue(s) required for the propagation of feature annotation.</text>
</comment>
<dbReference type="PANTHER" id="PTHR11610">
    <property type="entry name" value="LIPASE"/>
    <property type="match status" value="1"/>
</dbReference>
<evidence type="ECO:0000256" key="6">
    <source>
        <dbReference type="PROSITE-ProRule" id="PRU00152"/>
    </source>
</evidence>
<dbReference type="GO" id="GO:0046872">
    <property type="term" value="F:metal ion binding"/>
    <property type="evidence" value="ECO:0007669"/>
    <property type="project" value="UniProtKB-KW"/>
</dbReference>
<name>B3S1S4_TRIAD</name>
<organism evidence="10 11">
    <name type="scientific">Trichoplax adhaerens</name>
    <name type="common">Trichoplax reptans</name>
    <dbReference type="NCBI Taxonomy" id="10228"/>
    <lineage>
        <taxon>Eukaryota</taxon>
        <taxon>Metazoa</taxon>
        <taxon>Placozoa</taxon>
        <taxon>Uniplacotomia</taxon>
        <taxon>Trichoplacea</taxon>
        <taxon>Trichoplacidae</taxon>
        <taxon>Trichoplax</taxon>
    </lineage>
</organism>
<dbReference type="Pfam" id="PF00151">
    <property type="entry name" value="Lipase"/>
    <property type="match status" value="1"/>
</dbReference>
<evidence type="ECO:0000256" key="2">
    <source>
        <dbReference type="ARBA" id="ARBA00010701"/>
    </source>
</evidence>
<dbReference type="FunCoup" id="B3S1S4">
    <property type="interactions" value="67"/>
</dbReference>
<keyword evidence="5" id="KW-0479">Metal-binding</keyword>
<dbReference type="STRING" id="10228.B3S1S4"/>
<dbReference type="Gene3D" id="2.60.60.20">
    <property type="entry name" value="PLAT/LH2 domain"/>
    <property type="match status" value="1"/>
</dbReference>
<dbReference type="InParanoid" id="B3S1S4"/>
<evidence type="ECO:0000256" key="1">
    <source>
        <dbReference type="ARBA" id="ARBA00004613"/>
    </source>
</evidence>
<dbReference type="eggNOG" id="ENOG502QUK7">
    <property type="taxonomic scope" value="Eukaryota"/>
</dbReference>
<keyword evidence="3" id="KW-0964">Secreted</keyword>
<dbReference type="OrthoDB" id="199913at2759"/>
<feature type="active site" description="Charge relay system" evidence="4">
    <location>
        <position position="200"/>
    </location>
</feature>
<dbReference type="InterPro" id="IPR000734">
    <property type="entry name" value="TAG_lipase"/>
</dbReference>
<feature type="chain" id="PRO_5002798465" description="PLAT domain-containing protein" evidence="8">
    <location>
        <begin position="19"/>
        <end position="475"/>
    </location>
</feature>
<dbReference type="InterPro" id="IPR029058">
    <property type="entry name" value="AB_hydrolase_fold"/>
</dbReference>
<evidence type="ECO:0000256" key="3">
    <source>
        <dbReference type="ARBA" id="ARBA00022525"/>
    </source>
</evidence>
<feature type="signal peptide" evidence="8">
    <location>
        <begin position="1"/>
        <end position="18"/>
    </location>
</feature>